<evidence type="ECO:0000259" key="4">
    <source>
        <dbReference type="PROSITE" id="PS51118"/>
    </source>
</evidence>
<evidence type="ECO:0000256" key="3">
    <source>
        <dbReference type="ARBA" id="ARBA00023163"/>
    </source>
</evidence>
<gene>
    <name evidence="5" type="ORF">FPY71_06975</name>
</gene>
<dbReference type="AlphaFoldDB" id="A0A5B0DTX8"/>
<accession>A0A5B0DTX8</accession>
<feature type="domain" description="HTH hxlR-type" evidence="4">
    <location>
        <begin position="16"/>
        <end position="109"/>
    </location>
</feature>
<name>A0A5B0DTX8_9HYPH</name>
<reference evidence="5 6" key="1">
    <citation type="submission" date="2019-08" db="EMBL/GenBank/DDBJ databases">
        <title>Aureimonas fodiniaquatilis sp. nov., isolated from a coal mine wastewater.</title>
        <authorList>
            <person name="Kim W."/>
        </authorList>
    </citation>
    <scope>NUCLEOTIDE SEQUENCE [LARGE SCALE GENOMIC DNA]</scope>
    <source>
        <strain evidence="5 6">CAU 1482</strain>
    </source>
</reference>
<dbReference type="InterPro" id="IPR036388">
    <property type="entry name" value="WH-like_DNA-bd_sf"/>
</dbReference>
<dbReference type="Proteomes" id="UP000324738">
    <property type="component" value="Unassembled WGS sequence"/>
</dbReference>
<sequence>MTRKSDDMRLRYDEGCLAVHALNQIGDRWALLVVRELTFVPKRFQMLRHGLPGITAGVLTARLVQLQKAGVVEHDERLGVYSLSEAGRGLLPVLEALCRWALTIPGHDPSRFISPTALMISMGVNLQRQRVQEGQYLAGFAFGKEAFEASIVDHQLVTVAVARPKAPFVLKSSGNGMAAAVYGPVPLSLQMAQGTVGVEGDIAAAQTFLDLFQLLPQPA</sequence>
<dbReference type="Pfam" id="PF01638">
    <property type="entry name" value="HxlR"/>
    <property type="match status" value="1"/>
</dbReference>
<keyword evidence="2" id="KW-0238">DNA-binding</keyword>
<dbReference type="SUPFAM" id="SSF46785">
    <property type="entry name" value="Winged helix' DNA-binding domain"/>
    <property type="match status" value="1"/>
</dbReference>
<keyword evidence="6" id="KW-1185">Reference proteome</keyword>
<dbReference type="InterPro" id="IPR036390">
    <property type="entry name" value="WH_DNA-bd_sf"/>
</dbReference>
<dbReference type="EMBL" id="VTWH01000002">
    <property type="protein sequence ID" value="KAA0970267.1"/>
    <property type="molecule type" value="Genomic_DNA"/>
</dbReference>
<dbReference type="InterPro" id="IPR002577">
    <property type="entry name" value="HTH_HxlR"/>
</dbReference>
<evidence type="ECO:0000313" key="6">
    <source>
        <dbReference type="Proteomes" id="UP000324738"/>
    </source>
</evidence>
<dbReference type="PROSITE" id="PS51118">
    <property type="entry name" value="HTH_HXLR"/>
    <property type="match status" value="1"/>
</dbReference>
<protein>
    <submittedName>
        <fullName evidence="5">Helix-turn-helix transcriptional regulator</fullName>
    </submittedName>
</protein>
<dbReference type="PANTHER" id="PTHR33204">
    <property type="entry name" value="TRANSCRIPTIONAL REGULATOR, MARR FAMILY"/>
    <property type="match status" value="1"/>
</dbReference>
<keyword evidence="3" id="KW-0804">Transcription</keyword>
<dbReference type="OrthoDB" id="9782219at2"/>
<dbReference type="GO" id="GO:0003677">
    <property type="term" value="F:DNA binding"/>
    <property type="evidence" value="ECO:0007669"/>
    <property type="project" value="UniProtKB-KW"/>
</dbReference>
<keyword evidence="1" id="KW-0805">Transcription regulation</keyword>
<dbReference type="Gene3D" id="1.10.10.10">
    <property type="entry name" value="Winged helix-like DNA-binding domain superfamily/Winged helix DNA-binding domain"/>
    <property type="match status" value="1"/>
</dbReference>
<dbReference type="RefSeq" id="WP_149299078.1">
    <property type="nucleotide sequence ID" value="NZ_VTWH01000002.1"/>
</dbReference>
<comment type="caution">
    <text evidence="5">The sequence shown here is derived from an EMBL/GenBank/DDBJ whole genome shotgun (WGS) entry which is preliminary data.</text>
</comment>
<evidence type="ECO:0000256" key="1">
    <source>
        <dbReference type="ARBA" id="ARBA00023015"/>
    </source>
</evidence>
<evidence type="ECO:0000256" key="2">
    <source>
        <dbReference type="ARBA" id="ARBA00023125"/>
    </source>
</evidence>
<dbReference type="PANTHER" id="PTHR33204:SF18">
    <property type="entry name" value="TRANSCRIPTIONAL REGULATORY PROTEIN"/>
    <property type="match status" value="1"/>
</dbReference>
<proteinExistence type="predicted"/>
<evidence type="ECO:0000313" key="5">
    <source>
        <dbReference type="EMBL" id="KAA0970267.1"/>
    </source>
</evidence>
<organism evidence="5 6">
    <name type="scientific">Aureimonas fodinaquatilis</name>
    <dbReference type="NCBI Taxonomy" id="2565783"/>
    <lineage>
        <taxon>Bacteria</taxon>
        <taxon>Pseudomonadati</taxon>
        <taxon>Pseudomonadota</taxon>
        <taxon>Alphaproteobacteria</taxon>
        <taxon>Hyphomicrobiales</taxon>
        <taxon>Aurantimonadaceae</taxon>
        <taxon>Aureimonas</taxon>
    </lineage>
</organism>